<comment type="caution">
    <text evidence="1">The sequence shown here is derived from an EMBL/GenBank/DDBJ whole genome shotgun (WGS) entry which is preliminary data.</text>
</comment>
<dbReference type="RefSeq" id="WP_377162892.1">
    <property type="nucleotide sequence ID" value="NZ_JBHSMQ010000001.1"/>
</dbReference>
<evidence type="ECO:0000313" key="2">
    <source>
        <dbReference type="Proteomes" id="UP001596052"/>
    </source>
</evidence>
<dbReference type="EMBL" id="JBHSMQ010000001">
    <property type="protein sequence ID" value="MFC5453632.1"/>
    <property type="molecule type" value="Genomic_DNA"/>
</dbReference>
<protein>
    <submittedName>
        <fullName evidence="1">Uncharacterized protein</fullName>
    </submittedName>
</protein>
<evidence type="ECO:0000313" key="1">
    <source>
        <dbReference type="EMBL" id="MFC5453632.1"/>
    </source>
</evidence>
<organism evidence="1 2">
    <name type="scientific">Prosthecobacter fluviatilis</name>
    <dbReference type="NCBI Taxonomy" id="445931"/>
    <lineage>
        <taxon>Bacteria</taxon>
        <taxon>Pseudomonadati</taxon>
        <taxon>Verrucomicrobiota</taxon>
        <taxon>Verrucomicrobiia</taxon>
        <taxon>Verrucomicrobiales</taxon>
        <taxon>Verrucomicrobiaceae</taxon>
        <taxon>Prosthecobacter</taxon>
    </lineage>
</organism>
<accession>A0ABW0KLP3</accession>
<reference evidence="2" key="1">
    <citation type="journal article" date="2019" name="Int. J. Syst. Evol. Microbiol.">
        <title>The Global Catalogue of Microorganisms (GCM) 10K type strain sequencing project: providing services to taxonomists for standard genome sequencing and annotation.</title>
        <authorList>
            <consortium name="The Broad Institute Genomics Platform"/>
            <consortium name="The Broad Institute Genome Sequencing Center for Infectious Disease"/>
            <person name="Wu L."/>
            <person name="Ma J."/>
        </authorList>
    </citation>
    <scope>NUCLEOTIDE SEQUENCE [LARGE SCALE GENOMIC DNA]</scope>
    <source>
        <strain evidence="2">CGMCC 4.1469</strain>
    </source>
</reference>
<gene>
    <name evidence="1" type="ORF">ACFQDI_02090</name>
</gene>
<keyword evidence="2" id="KW-1185">Reference proteome</keyword>
<name>A0ABW0KLP3_9BACT</name>
<sequence length="219" mass="24147">MKLEQGQIWKQGENYIRIVEWARLSIEYKVMKDPISKVGTMHKATKKEFCRLLKGAVLLKPEDLPSAEAPAEEEEEFSAELEKAISQSIAADLRCILDEANDGDSDLVLEAHARLKDVVSTTDLPLLLDALKSPDNNFWSRELIGELVAKTGGSDCLADLLEALAAGVAEGHDNDGLQSSLIMLAKGEPVECRRKLSEMLAGPNFKNQEAAEWLLTFIP</sequence>
<proteinExistence type="predicted"/>
<dbReference type="Proteomes" id="UP001596052">
    <property type="component" value="Unassembled WGS sequence"/>
</dbReference>